<dbReference type="Gene3D" id="3.40.50.2000">
    <property type="entry name" value="Glycogen Phosphorylase B"/>
    <property type="match status" value="2"/>
</dbReference>
<feature type="domain" description="Glycosyltransferase subfamily 4-like N-terminal" evidence="3">
    <location>
        <begin position="67"/>
        <end position="161"/>
    </location>
</feature>
<dbReference type="CDD" id="cd03809">
    <property type="entry name" value="GT4_MtfB-like"/>
    <property type="match status" value="1"/>
</dbReference>
<evidence type="ECO:0000259" key="2">
    <source>
        <dbReference type="Pfam" id="PF00534"/>
    </source>
</evidence>
<dbReference type="GO" id="GO:0016757">
    <property type="term" value="F:glycosyltransferase activity"/>
    <property type="evidence" value="ECO:0007669"/>
    <property type="project" value="InterPro"/>
</dbReference>
<dbReference type="Pfam" id="PF13439">
    <property type="entry name" value="Glyco_transf_4"/>
    <property type="match status" value="1"/>
</dbReference>
<dbReference type="EMBL" id="AAGKGJ010000020">
    <property type="protein sequence ID" value="EBO9830947.1"/>
    <property type="molecule type" value="Genomic_DNA"/>
</dbReference>
<accession>A0A5U2DB46</accession>
<organism evidence="4">
    <name type="scientific">Salmonella enterica</name>
    <name type="common">Salmonella choleraesuis</name>
    <dbReference type="NCBI Taxonomy" id="28901"/>
    <lineage>
        <taxon>Bacteria</taxon>
        <taxon>Pseudomonadati</taxon>
        <taxon>Pseudomonadota</taxon>
        <taxon>Gammaproteobacteria</taxon>
        <taxon>Enterobacterales</taxon>
        <taxon>Enterobacteriaceae</taxon>
        <taxon>Salmonella</taxon>
    </lineage>
</organism>
<dbReference type="InterPro" id="IPR028098">
    <property type="entry name" value="Glyco_trans_4-like_N"/>
</dbReference>
<dbReference type="InterPro" id="IPR001296">
    <property type="entry name" value="Glyco_trans_1"/>
</dbReference>
<dbReference type="RefSeq" id="WP_262956731.1">
    <property type="nucleotide sequence ID" value="NZ_JAFNKQ010000014.1"/>
</dbReference>
<dbReference type="PANTHER" id="PTHR46401:SF2">
    <property type="entry name" value="GLYCOSYLTRANSFERASE WBBK-RELATED"/>
    <property type="match status" value="1"/>
</dbReference>
<feature type="domain" description="Glycosyl transferase family 1" evidence="2">
    <location>
        <begin position="174"/>
        <end position="305"/>
    </location>
</feature>
<dbReference type="SUPFAM" id="SSF53756">
    <property type="entry name" value="UDP-Glycosyltransferase/glycogen phosphorylase"/>
    <property type="match status" value="1"/>
</dbReference>
<gene>
    <name evidence="4" type="ORF">EK95_21825</name>
</gene>
<keyword evidence="1 4" id="KW-0808">Transferase</keyword>
<evidence type="ECO:0000256" key="1">
    <source>
        <dbReference type="ARBA" id="ARBA00022679"/>
    </source>
</evidence>
<comment type="caution">
    <text evidence="4">The sequence shown here is derived from an EMBL/GenBank/DDBJ whole genome shotgun (WGS) entry which is preliminary data.</text>
</comment>
<evidence type="ECO:0000259" key="3">
    <source>
        <dbReference type="Pfam" id="PF13439"/>
    </source>
</evidence>
<proteinExistence type="predicted"/>
<name>A0A5U2DB46_SALER</name>
<evidence type="ECO:0000313" key="4">
    <source>
        <dbReference type="EMBL" id="EBO9830947.1"/>
    </source>
</evidence>
<dbReference type="Pfam" id="PF00534">
    <property type="entry name" value="Glycos_transf_1"/>
    <property type="match status" value="1"/>
</dbReference>
<dbReference type="AlphaFoldDB" id="A0A5U2DB46"/>
<reference evidence="4" key="1">
    <citation type="submission" date="2018-07" db="EMBL/GenBank/DDBJ databases">
        <authorList>
            <consortium name="GenomeTrakr network: Whole genome sequencing for foodborne pathogen traceback"/>
        </authorList>
    </citation>
    <scope>NUCLEOTIDE SEQUENCE</scope>
    <source>
        <strain evidence="4">FMA0122</strain>
    </source>
</reference>
<dbReference type="PANTHER" id="PTHR46401">
    <property type="entry name" value="GLYCOSYLTRANSFERASE WBBK-RELATED"/>
    <property type="match status" value="1"/>
</dbReference>
<dbReference type="GO" id="GO:0009103">
    <property type="term" value="P:lipopolysaccharide biosynthetic process"/>
    <property type="evidence" value="ECO:0007669"/>
    <property type="project" value="TreeGrafter"/>
</dbReference>
<protein>
    <submittedName>
        <fullName evidence="4">Glycosyltransferase family 4 protein</fullName>
    </submittedName>
</protein>
<sequence>MIVIDGVIFSLQKSGGISVYFSELLRRIRTDKEDVLHLLYNNQNIYTKGSDYVVNRIARLHISVERFIKVNISGTKNDIFHSSYYRLPNAKFNGKIITTVHDFTEEIYPRGLISKVHHKQKRQAILGSDGIICISNNTMKDMHKFIPESVNIPTRVIYNGVGDFSVRNIDAKFESYVIFVGARSGYKNFKMCVSALRYFDDIELIVVGGGEFSKEEIKFLDSEIPGRYVHAGFLSEKELNRLYQNALALIYPSLYEGFGIPVIEAMKSGCPVIASKTSSVEEISNEAAILIDNISAHQIRDCIHNLKNPSFRMEKIALGIENANGYSWDKMALETVEFYNYIRGLK</sequence>